<protein>
    <submittedName>
        <fullName evidence="1">Uncharacterized protein</fullName>
    </submittedName>
</protein>
<dbReference type="OrthoDB" id="7020543at2"/>
<sequence length="80" mass="8986">MKTTDEIFGLLASSFEAHRDNKDQDFDPDMPLAELIADENERRRVIDTSVKALQLNLPDDVAKKATLDSLASYIQSMQTS</sequence>
<proteinExistence type="predicted"/>
<name>A0A9X9FU62_PSEMA</name>
<reference evidence="1 2" key="1">
    <citation type="submission" date="2019-06" db="EMBL/GenBank/DDBJ databases">
        <title>Pseudomonas bimorpha sp. nov. isolated from bovine raw milk and skim milk concentrate.</title>
        <authorList>
            <person name="Hofmann K."/>
            <person name="Huptas C."/>
            <person name="Doll E."/>
            <person name="Scherer S."/>
            <person name="Wenning M."/>
        </authorList>
    </citation>
    <scope>NUCLEOTIDE SEQUENCE [LARGE SCALE GENOMIC DNA]</scope>
    <source>
        <strain evidence="1 2">DSM 13124</strain>
    </source>
</reference>
<dbReference type="EMBL" id="VFEQ01000048">
    <property type="protein sequence ID" value="TWR45920.1"/>
    <property type="molecule type" value="Genomic_DNA"/>
</dbReference>
<organism evidence="1 2">
    <name type="scientific">Pseudomonas marginalis</name>
    <name type="common">Pseudomonas panacis</name>
    <dbReference type="NCBI Taxonomy" id="298"/>
    <lineage>
        <taxon>Bacteria</taxon>
        <taxon>Pseudomonadati</taxon>
        <taxon>Pseudomonadota</taxon>
        <taxon>Gammaproteobacteria</taxon>
        <taxon>Pseudomonadales</taxon>
        <taxon>Pseudomonadaceae</taxon>
        <taxon>Pseudomonas</taxon>
    </lineage>
</organism>
<gene>
    <name evidence="1" type="ORF">FIV41_33080</name>
</gene>
<evidence type="ECO:0000313" key="2">
    <source>
        <dbReference type="Proteomes" id="UP000316123"/>
    </source>
</evidence>
<dbReference type="RefSeq" id="WP_065924309.1">
    <property type="nucleotide sequence ID" value="NZ_FNSU01000001.1"/>
</dbReference>
<dbReference type="AlphaFoldDB" id="A0A9X9FU62"/>
<dbReference type="Proteomes" id="UP000316123">
    <property type="component" value="Unassembled WGS sequence"/>
</dbReference>
<comment type="caution">
    <text evidence="1">The sequence shown here is derived from an EMBL/GenBank/DDBJ whole genome shotgun (WGS) entry which is preliminary data.</text>
</comment>
<evidence type="ECO:0000313" key="1">
    <source>
        <dbReference type="EMBL" id="TWR45920.1"/>
    </source>
</evidence>
<accession>A0A9X9FU62</accession>